<dbReference type="SMART" id="SM00052">
    <property type="entry name" value="EAL"/>
    <property type="match status" value="1"/>
</dbReference>
<dbReference type="CDD" id="cd01949">
    <property type="entry name" value="GGDEF"/>
    <property type="match status" value="1"/>
</dbReference>
<dbReference type="InterPro" id="IPR001633">
    <property type="entry name" value="EAL_dom"/>
</dbReference>
<dbReference type="KEGG" id="cate:C2869_16915"/>
<feature type="transmembrane region" description="Helical" evidence="2">
    <location>
        <begin position="239"/>
        <end position="259"/>
    </location>
</feature>
<reference evidence="7 8" key="1">
    <citation type="submission" date="2018-01" db="EMBL/GenBank/DDBJ databases">
        <title>Genome sequence of a Cantenovulum-like bacteria.</title>
        <authorList>
            <person name="Tan W.R."/>
            <person name="Lau N.-S."/>
            <person name="Go F."/>
            <person name="Amirul A.-A.A."/>
        </authorList>
    </citation>
    <scope>NUCLEOTIDE SEQUENCE [LARGE SCALE GENOMIC DNA]</scope>
    <source>
        <strain evidence="7 8">CCB-QB4</strain>
    </source>
</reference>
<protein>
    <submittedName>
        <fullName evidence="7">Uncharacterized protein</fullName>
    </submittedName>
</protein>
<dbReference type="Gene3D" id="3.30.450.20">
    <property type="entry name" value="PAS domain"/>
    <property type="match status" value="1"/>
</dbReference>
<evidence type="ECO:0000256" key="2">
    <source>
        <dbReference type="SAM" id="Phobius"/>
    </source>
</evidence>
<dbReference type="CDD" id="cd01948">
    <property type="entry name" value="EAL"/>
    <property type="match status" value="1"/>
</dbReference>
<keyword evidence="2" id="KW-1133">Transmembrane helix</keyword>
<dbReference type="InterPro" id="IPR035919">
    <property type="entry name" value="EAL_sf"/>
</dbReference>
<dbReference type="Gene3D" id="3.20.20.450">
    <property type="entry name" value="EAL domain"/>
    <property type="match status" value="1"/>
</dbReference>
<name>A0A2S0VUV4_9ALTE</name>
<dbReference type="PROSITE" id="PS50112">
    <property type="entry name" value="PAS"/>
    <property type="match status" value="1"/>
</dbReference>
<evidence type="ECO:0000259" key="5">
    <source>
        <dbReference type="PROSITE" id="PS50883"/>
    </source>
</evidence>
<evidence type="ECO:0000256" key="1">
    <source>
        <dbReference type="ARBA" id="ARBA00001946"/>
    </source>
</evidence>
<comment type="cofactor">
    <cofactor evidence="1">
        <name>Mg(2+)</name>
        <dbReference type="ChEBI" id="CHEBI:18420"/>
    </cofactor>
</comment>
<dbReference type="AlphaFoldDB" id="A0A2S0VUV4"/>
<dbReference type="Gene3D" id="3.30.70.270">
    <property type="match status" value="1"/>
</dbReference>
<dbReference type="PROSITE" id="PS50887">
    <property type="entry name" value="GGDEF"/>
    <property type="match status" value="1"/>
</dbReference>
<dbReference type="InterPro" id="IPR000014">
    <property type="entry name" value="PAS"/>
</dbReference>
<feature type="domain" description="PAC" evidence="4">
    <location>
        <begin position="461"/>
        <end position="513"/>
    </location>
</feature>
<dbReference type="Pfam" id="PF00563">
    <property type="entry name" value="EAL"/>
    <property type="match status" value="1"/>
</dbReference>
<dbReference type="SUPFAM" id="SSF141868">
    <property type="entry name" value="EAL domain-like"/>
    <property type="match status" value="1"/>
</dbReference>
<dbReference type="GO" id="GO:0003824">
    <property type="term" value="F:catalytic activity"/>
    <property type="evidence" value="ECO:0007669"/>
    <property type="project" value="UniProtKB-ARBA"/>
</dbReference>
<dbReference type="EMBL" id="CP026604">
    <property type="protein sequence ID" value="AWB68001.1"/>
    <property type="molecule type" value="Genomic_DNA"/>
</dbReference>
<dbReference type="SUPFAM" id="SSF55073">
    <property type="entry name" value="Nucleotide cyclase"/>
    <property type="match status" value="1"/>
</dbReference>
<dbReference type="Pfam" id="PF00990">
    <property type="entry name" value="GGDEF"/>
    <property type="match status" value="1"/>
</dbReference>
<evidence type="ECO:0000259" key="4">
    <source>
        <dbReference type="PROSITE" id="PS50113"/>
    </source>
</evidence>
<feature type="domain" description="GGDEF" evidence="6">
    <location>
        <begin position="545"/>
        <end position="677"/>
    </location>
</feature>
<organism evidence="7 8">
    <name type="scientific">Saccharobesus litoralis</name>
    <dbReference type="NCBI Taxonomy" id="2172099"/>
    <lineage>
        <taxon>Bacteria</taxon>
        <taxon>Pseudomonadati</taxon>
        <taxon>Pseudomonadota</taxon>
        <taxon>Gammaproteobacteria</taxon>
        <taxon>Alteromonadales</taxon>
        <taxon>Alteromonadaceae</taxon>
        <taxon>Saccharobesus</taxon>
    </lineage>
</organism>
<dbReference type="RefSeq" id="WP_108604066.1">
    <property type="nucleotide sequence ID" value="NZ_CP026604.1"/>
</dbReference>
<feature type="domain" description="EAL" evidence="5">
    <location>
        <begin position="688"/>
        <end position="942"/>
    </location>
</feature>
<dbReference type="InterPro" id="IPR035965">
    <property type="entry name" value="PAS-like_dom_sf"/>
</dbReference>
<keyword evidence="2" id="KW-0472">Membrane</keyword>
<dbReference type="PROSITE" id="PS50113">
    <property type="entry name" value="PAC"/>
    <property type="match status" value="1"/>
</dbReference>
<dbReference type="NCBIfam" id="TIGR00254">
    <property type="entry name" value="GGDEF"/>
    <property type="match status" value="1"/>
</dbReference>
<dbReference type="FunFam" id="3.30.70.270:FF:000001">
    <property type="entry name" value="Diguanylate cyclase domain protein"/>
    <property type="match status" value="1"/>
</dbReference>
<gene>
    <name evidence="7" type="ORF">C2869_16915</name>
</gene>
<dbReference type="Proteomes" id="UP000244441">
    <property type="component" value="Chromosome"/>
</dbReference>
<dbReference type="PANTHER" id="PTHR44757:SF4">
    <property type="entry name" value="DIGUANYLATE CYCLASE DGCE-RELATED"/>
    <property type="match status" value="1"/>
</dbReference>
<keyword evidence="2" id="KW-0812">Transmembrane</keyword>
<accession>A0A2S0VUV4</accession>
<evidence type="ECO:0000313" key="7">
    <source>
        <dbReference type="EMBL" id="AWB68001.1"/>
    </source>
</evidence>
<dbReference type="InterPro" id="IPR043128">
    <property type="entry name" value="Rev_trsase/Diguanyl_cyclase"/>
</dbReference>
<dbReference type="InterPro" id="IPR000160">
    <property type="entry name" value="GGDEF_dom"/>
</dbReference>
<keyword evidence="8" id="KW-1185">Reference proteome</keyword>
<feature type="domain" description="PAS" evidence="3">
    <location>
        <begin position="392"/>
        <end position="438"/>
    </location>
</feature>
<sequence length="951" mass="107146">MSISNTVKLNIAAGLLACFLSTVVWLTVDYQSARFSHDEKAKAAVLAAQIAERLEIFATTRTRGLDEIADNWPYYHPNIQEWFTKLSLSIRNMLPGISHVMTIDSKGDAVWAVPSHIAAYYPQLIPDDYHNNKQTRLLSSFMIENRQQAIAVIKPTYTLHDEFRGWLMMTFKIQDILALVKTDQLSDAYFLSLSMKDATLYSTGTDSAVSNMVEERIQFADGELSLKLGLKQPAYNRTFSLFIGLAMALIITAITRVALSNTLKASQRHRQFKAACEASLDGLLLFKTQSDKLWLSELNQVARQMLLINEDFPELDYPGLLDKLGLAQHKALCEAPMSVRMGKVFDLALPVECRNQNLEHIKIQIVPAGKGIAVTIRDISNRKRSEFELVKREEKYRRLVDGLTSHFLYSYDNQGNLNYVSGSVSKILGFSAEYFIQQYGRECSHYVKHSIAATDPTQVSNSYQLDILDENQQHKLIEFTDTKVYGEQGQLIAIEGIAKDVTEERHLAEKISYQATHDSLTGLYNRYAFDDVLADTHEQVQHSNLSAVLCYMDLDQFKVVNDTCGHIAGDELLKQLGNLIKNTLCGDCVIARLGGDEFGIIFQNHDLVQAKQVATELLNDINYFRFGWKDKVFQIGASMGMVSVNASSNLDEIMQAADAACYVAKDAGRNRIHLYTEFDEALSYHKSRISWVNRIQQALENDSFSLYFQYIKPINPPIDKLHYEILLRLRDGDQVISPGLFIPAAERFGLMPHLDKWVFNQTIKYLNANPELVARTDKCSINLSGNSITDESFADYIIAQLKVYNIPASKICFEITETAAVTKLSHANAFIEKLRNIDCKFALDDFGAGMCSFSYLKHLPVDYVKIDGSFVKNMTNDIADRAIVKSVNDIAKSLHLPTIAEFVGDDLTEQALRDLGVNYVQGYAINQPQPIEEINLNGPRFVPQQSQLQSA</sequence>
<dbReference type="SMART" id="SM00267">
    <property type="entry name" value="GGDEF"/>
    <property type="match status" value="1"/>
</dbReference>
<dbReference type="InterPro" id="IPR000700">
    <property type="entry name" value="PAS-assoc_C"/>
</dbReference>
<dbReference type="PANTHER" id="PTHR44757">
    <property type="entry name" value="DIGUANYLATE CYCLASE DGCP"/>
    <property type="match status" value="1"/>
</dbReference>
<dbReference type="PROSITE" id="PS50883">
    <property type="entry name" value="EAL"/>
    <property type="match status" value="1"/>
</dbReference>
<evidence type="ECO:0000259" key="6">
    <source>
        <dbReference type="PROSITE" id="PS50887"/>
    </source>
</evidence>
<dbReference type="OrthoDB" id="9816034at2"/>
<dbReference type="InterPro" id="IPR052155">
    <property type="entry name" value="Biofilm_reg_signaling"/>
</dbReference>
<proteinExistence type="predicted"/>
<dbReference type="InterPro" id="IPR029787">
    <property type="entry name" value="Nucleotide_cyclase"/>
</dbReference>
<feature type="transmembrane region" description="Helical" evidence="2">
    <location>
        <begin position="6"/>
        <end position="28"/>
    </location>
</feature>
<dbReference type="SUPFAM" id="SSF55785">
    <property type="entry name" value="PYP-like sensor domain (PAS domain)"/>
    <property type="match status" value="1"/>
</dbReference>
<evidence type="ECO:0000313" key="8">
    <source>
        <dbReference type="Proteomes" id="UP000244441"/>
    </source>
</evidence>
<evidence type="ECO:0000259" key="3">
    <source>
        <dbReference type="PROSITE" id="PS50112"/>
    </source>
</evidence>